<keyword evidence="4" id="KW-1185">Reference proteome</keyword>
<proteinExistence type="predicted"/>
<accession>A2SPH3</accession>
<dbReference type="AlphaFoldDB" id="A2SPH3"/>
<reference evidence="3 4" key="1">
    <citation type="journal article" date="2009" name="Stand. Genomic Sci.">
        <title>Complete genome sequence of Methanocorpusculum labreanum type strain Z.</title>
        <authorList>
            <person name="Anderson I.J."/>
            <person name="Sieprawska-Lupa M."/>
            <person name="Goltsman E."/>
            <person name="Lapidus A."/>
            <person name="Copeland A."/>
            <person name="Glavina Del Rio T."/>
            <person name="Tice H."/>
            <person name="Dalin E."/>
            <person name="Barry K."/>
            <person name="Pitluck S."/>
            <person name="Hauser L."/>
            <person name="Land M."/>
            <person name="Lucas S."/>
            <person name="Richardson P."/>
            <person name="Whitman W.B."/>
            <person name="Kyrpides N.C."/>
        </authorList>
    </citation>
    <scope>NUCLEOTIDE SEQUENCE [LARGE SCALE GENOMIC DNA]</scope>
    <source>
        <strain evidence="4">ATCC 43576 / DSM 4855 / Z</strain>
    </source>
</reference>
<feature type="domain" description="Archaeal Type IV pilin N-terminal" evidence="2">
    <location>
        <begin position="10"/>
        <end position="81"/>
    </location>
</feature>
<sequence length="295" mass="31412">MLRNVLSKNEGVSPVIGTILLVALTVVLVGIIGAVLMGFGMPEPAPIVGISIGSQGNTITVTQLNGAVLPAGSYTILVDGVDKTAEFGGDVDFGPGITLSWDSGSEAVGTVSVVYTSDKGVSTLLAEKKIGKAGGGGGNIKIIEIGGESFNLSNEWGDEWTNIVAQAKNLTYPEASIPIAPYKVYYDSGNYWWVRNSGLSLTKAEADLDPSLDTFTASHVGELIKIKRDRLLTYDDTEFAWAGTVKFLNAVKPVNTGTLFTNGPNLYVWAHDDDAEYFGPGYLRAWQWAEIGNKI</sequence>
<keyword evidence="1" id="KW-1133">Transmembrane helix</keyword>
<dbReference type="KEGG" id="mla:Mlab_0051"/>
<dbReference type="STRING" id="410358.Mlab_0051"/>
<keyword evidence="1" id="KW-0812">Transmembrane</keyword>
<organism evidence="3 4">
    <name type="scientific">Methanocorpusculum labreanum (strain ATCC 43576 / DSM 4855 / Z)</name>
    <dbReference type="NCBI Taxonomy" id="410358"/>
    <lineage>
        <taxon>Archaea</taxon>
        <taxon>Methanobacteriati</taxon>
        <taxon>Methanobacteriota</taxon>
        <taxon>Stenosarchaea group</taxon>
        <taxon>Methanomicrobia</taxon>
        <taxon>Methanomicrobiales</taxon>
        <taxon>Methanocorpusculaceae</taxon>
        <taxon>Methanocorpusculum</taxon>
    </lineage>
</organism>
<dbReference type="InterPro" id="IPR012859">
    <property type="entry name" value="Pilin_N_archaeal"/>
</dbReference>
<dbReference type="HOGENOM" id="CLU_942030_0_0_2"/>
<evidence type="ECO:0000313" key="4">
    <source>
        <dbReference type="Proteomes" id="UP000000365"/>
    </source>
</evidence>
<name>A2SPH3_METLZ</name>
<dbReference type="NCBIfam" id="TIGR02537">
    <property type="entry name" value="arch_flag_Nterm"/>
    <property type="match status" value="1"/>
</dbReference>
<keyword evidence="1" id="KW-0472">Membrane</keyword>
<gene>
    <name evidence="3" type="ordered locus">Mlab_0051</name>
</gene>
<dbReference type="RefSeq" id="WP_011832430.1">
    <property type="nucleotide sequence ID" value="NC_008942.1"/>
</dbReference>
<feature type="transmembrane region" description="Helical" evidence="1">
    <location>
        <begin position="12"/>
        <end position="39"/>
    </location>
</feature>
<dbReference type="GeneID" id="25393667"/>
<evidence type="ECO:0000313" key="3">
    <source>
        <dbReference type="EMBL" id="ABN06229.1"/>
    </source>
</evidence>
<dbReference type="Pfam" id="PF07790">
    <property type="entry name" value="Pilin_N"/>
    <property type="match status" value="1"/>
</dbReference>
<dbReference type="InterPro" id="IPR013373">
    <property type="entry name" value="Flagellin/pilin_N_arc"/>
</dbReference>
<dbReference type="OrthoDB" id="384971at2157"/>
<evidence type="ECO:0000259" key="2">
    <source>
        <dbReference type="Pfam" id="PF07790"/>
    </source>
</evidence>
<dbReference type="Proteomes" id="UP000000365">
    <property type="component" value="Chromosome"/>
</dbReference>
<evidence type="ECO:0000256" key="1">
    <source>
        <dbReference type="SAM" id="Phobius"/>
    </source>
</evidence>
<protein>
    <recommendedName>
        <fullName evidence="2">Archaeal Type IV pilin N-terminal domain-containing protein</fullName>
    </recommendedName>
</protein>
<dbReference type="eggNOG" id="arCOG02416">
    <property type="taxonomic scope" value="Archaea"/>
</dbReference>
<dbReference type="EMBL" id="CP000559">
    <property type="protein sequence ID" value="ABN06229.1"/>
    <property type="molecule type" value="Genomic_DNA"/>
</dbReference>